<dbReference type="RefSeq" id="WP_132035247.1">
    <property type="nucleotide sequence ID" value="NZ_SMAI01000018.1"/>
</dbReference>
<proteinExistence type="predicted"/>
<reference evidence="1 2" key="1">
    <citation type="submission" date="2019-03" db="EMBL/GenBank/DDBJ databases">
        <title>Genomic Encyclopedia of Type Strains, Phase IV (KMG-IV): sequencing the most valuable type-strain genomes for metagenomic binning, comparative biology and taxonomic classification.</title>
        <authorList>
            <person name="Goeker M."/>
        </authorList>
    </citation>
    <scope>NUCLEOTIDE SEQUENCE [LARGE SCALE GENOMIC DNA]</scope>
    <source>
        <strain evidence="1 2">DSM 9035</strain>
    </source>
</reference>
<dbReference type="Pfam" id="PF13618">
    <property type="entry name" value="Gluconate_2-dh3"/>
    <property type="match status" value="1"/>
</dbReference>
<organism evidence="1 2">
    <name type="scientific">Aquabacter spiritensis</name>
    <dbReference type="NCBI Taxonomy" id="933073"/>
    <lineage>
        <taxon>Bacteria</taxon>
        <taxon>Pseudomonadati</taxon>
        <taxon>Pseudomonadota</taxon>
        <taxon>Alphaproteobacteria</taxon>
        <taxon>Hyphomicrobiales</taxon>
        <taxon>Xanthobacteraceae</taxon>
        <taxon>Aquabacter</taxon>
    </lineage>
</organism>
<protein>
    <submittedName>
        <fullName evidence="1">Gluconate 2-dehydrogenase gamma chain</fullName>
    </submittedName>
</protein>
<keyword evidence="2" id="KW-1185">Reference proteome</keyword>
<accession>A0A4R3LMG3</accession>
<comment type="caution">
    <text evidence="1">The sequence shown here is derived from an EMBL/GenBank/DDBJ whole genome shotgun (WGS) entry which is preliminary data.</text>
</comment>
<evidence type="ECO:0000313" key="2">
    <source>
        <dbReference type="Proteomes" id="UP000294664"/>
    </source>
</evidence>
<name>A0A4R3LMG3_9HYPH</name>
<dbReference type="PROSITE" id="PS51318">
    <property type="entry name" value="TAT"/>
    <property type="match status" value="1"/>
</dbReference>
<gene>
    <name evidence="1" type="ORF">EDC64_11859</name>
</gene>
<evidence type="ECO:0000313" key="1">
    <source>
        <dbReference type="EMBL" id="TCT01560.1"/>
    </source>
</evidence>
<sequence>MTRPVSRRHLLKTGAASVAGVGAAVAIGTCDESGFPICRGSQAAAQPAAPAPASPASNAAAAAPSGTGMLFFFNDPEAAFVTAAVDRLIPPDATFAGAAAAGVLTYIDRQLASGFGAGDRMYLDGPWLADAPPEQGYQLRFTPAQLYQIGIEEIRAHVRAANAGREFWDLGEAERDDVLSGLETARIVLPSLPAPVFFETLLANTIEGFFADPAYGGNRDMVGWRMVGFPGAYAQYLELVDAYDYAYRREPISMANEDARHAHLTDHP</sequence>
<dbReference type="InterPro" id="IPR027056">
    <property type="entry name" value="Gluconate_2DH_su3"/>
</dbReference>
<dbReference type="AlphaFoldDB" id="A0A4R3LMG3"/>
<dbReference type="InterPro" id="IPR006311">
    <property type="entry name" value="TAT_signal"/>
</dbReference>
<dbReference type="OrthoDB" id="8400810at2"/>
<dbReference type="Proteomes" id="UP000294664">
    <property type="component" value="Unassembled WGS sequence"/>
</dbReference>
<dbReference type="EMBL" id="SMAI01000018">
    <property type="protein sequence ID" value="TCT01560.1"/>
    <property type="molecule type" value="Genomic_DNA"/>
</dbReference>